<organism evidence="2 3">
    <name type="scientific">Shewanella algae</name>
    <dbReference type="NCBI Taxonomy" id="38313"/>
    <lineage>
        <taxon>Bacteria</taxon>
        <taxon>Pseudomonadati</taxon>
        <taxon>Pseudomonadota</taxon>
        <taxon>Gammaproteobacteria</taxon>
        <taxon>Alteromonadales</taxon>
        <taxon>Shewanellaceae</taxon>
        <taxon>Shewanella</taxon>
    </lineage>
</organism>
<protein>
    <recommendedName>
        <fullName evidence="1">DUF4435 domain-containing protein</fullName>
    </recommendedName>
</protein>
<dbReference type="Proteomes" id="UP000825078">
    <property type="component" value="Chromosome"/>
</dbReference>
<feature type="domain" description="DUF4435" evidence="1">
    <location>
        <begin position="23"/>
        <end position="237"/>
    </location>
</feature>
<dbReference type="Pfam" id="PF14491">
    <property type="entry name" value="DUF4435"/>
    <property type="match status" value="1"/>
</dbReference>
<accession>A0AAD1K7B8</accession>
<dbReference type="AlphaFoldDB" id="A0AAD1K7B8"/>
<evidence type="ECO:0000313" key="2">
    <source>
        <dbReference type="EMBL" id="BCV44151.1"/>
    </source>
</evidence>
<evidence type="ECO:0000259" key="1">
    <source>
        <dbReference type="Pfam" id="PF14491"/>
    </source>
</evidence>
<gene>
    <name evidence="2" type="ORF">TUM17379_11690</name>
</gene>
<dbReference type="RefSeq" id="WP_028778973.1">
    <property type="nucleotide sequence ID" value="NZ_AP024613.1"/>
</dbReference>
<proteinExistence type="predicted"/>
<dbReference type="InterPro" id="IPR029492">
    <property type="entry name" value="DUF4435"/>
</dbReference>
<evidence type="ECO:0000313" key="3">
    <source>
        <dbReference type="Proteomes" id="UP000825078"/>
    </source>
</evidence>
<dbReference type="EMBL" id="AP024613">
    <property type="protein sequence ID" value="BCV44151.1"/>
    <property type="molecule type" value="Genomic_DNA"/>
</dbReference>
<reference evidence="2" key="1">
    <citation type="submission" date="2021-05" db="EMBL/GenBank/DDBJ databases">
        <title>Molecular characterization for Shewanella algae harboring chromosomal blaOXA-55-like strains isolated from clinical and environment sample.</title>
        <authorList>
            <person name="Ohama Y."/>
            <person name="Aoki K."/>
            <person name="Harada S."/>
            <person name="Moriya K."/>
            <person name="Ishii Y."/>
            <person name="Tateda K."/>
        </authorList>
    </citation>
    <scope>NUCLEOTIDE SEQUENCE</scope>
    <source>
        <strain evidence="2">TUM17379</strain>
    </source>
</reference>
<sequence length="276" mass="31512">MAELEYSIDARNILNQFYGVENIVYVEGEDDIAFWEYLFEKLSDIKIKAEEVGGKDKLQARIEEIKEGSASFLVAMDSDFDWLLEVESHPQIFSTFGYSMENTMISDSSLQRFISRVAKVSKHQVEKGKCQEWLSDIEVGVLSLVLADAVNRQEGLGLAVVSNNCDRFLVSKNSCNLSSQKITSHLETLGINVEDEFRGYFRERMDARGLSVIDVLRGHFLISAVFRFVKDYVTELKTAISISREMLFGGLMLAFEASFDENHQHYEYYRSILSPN</sequence>
<name>A0AAD1K7B8_9GAMM</name>